<proteinExistence type="predicted"/>
<dbReference type="EMBL" id="BAABRI010000016">
    <property type="protein sequence ID" value="GAA5483668.1"/>
    <property type="molecule type" value="Genomic_DNA"/>
</dbReference>
<protein>
    <recommendedName>
        <fullName evidence="3">Outer membrane beta-barrel protein</fullName>
    </recommendedName>
</protein>
<accession>A0ABP9UQ53</accession>
<evidence type="ECO:0008006" key="3">
    <source>
        <dbReference type="Google" id="ProtNLM"/>
    </source>
</evidence>
<reference evidence="1 2" key="1">
    <citation type="submission" date="2024-02" db="EMBL/GenBank/DDBJ databases">
        <title>Haloferula sargassicola NBRC 104335.</title>
        <authorList>
            <person name="Ichikawa N."/>
            <person name="Katano-Makiyama Y."/>
            <person name="Hidaka K."/>
        </authorList>
    </citation>
    <scope>NUCLEOTIDE SEQUENCE [LARGE SCALE GENOMIC DNA]</scope>
    <source>
        <strain evidence="1 2">NBRC 104335</strain>
    </source>
</reference>
<organism evidence="1 2">
    <name type="scientific">Haloferula sargassicola</name>
    <dbReference type="NCBI Taxonomy" id="490096"/>
    <lineage>
        <taxon>Bacteria</taxon>
        <taxon>Pseudomonadati</taxon>
        <taxon>Verrucomicrobiota</taxon>
        <taxon>Verrucomicrobiia</taxon>
        <taxon>Verrucomicrobiales</taxon>
        <taxon>Verrucomicrobiaceae</taxon>
        <taxon>Haloferula</taxon>
    </lineage>
</organism>
<comment type="caution">
    <text evidence="1">The sequence shown here is derived from an EMBL/GenBank/DDBJ whole genome shotgun (WGS) entry which is preliminary data.</text>
</comment>
<gene>
    <name evidence="1" type="ORF">Hsar01_02902</name>
</gene>
<dbReference type="Proteomes" id="UP001476282">
    <property type="component" value="Unassembled WGS sequence"/>
</dbReference>
<name>A0ABP9UQ53_9BACT</name>
<evidence type="ECO:0000313" key="1">
    <source>
        <dbReference type="EMBL" id="GAA5483668.1"/>
    </source>
</evidence>
<evidence type="ECO:0000313" key="2">
    <source>
        <dbReference type="Proteomes" id="UP001476282"/>
    </source>
</evidence>
<dbReference type="SUPFAM" id="SSF56935">
    <property type="entry name" value="Porins"/>
    <property type="match status" value="1"/>
</dbReference>
<sequence length="395" mass="42403">MAFPLTALAQDFAEPIPVEAPSGFQEIPGTGSGAQDLGYDALTRDFLDGLSYQIGTSLFYDSNVTNGSGLPGSPEIDDTAFSVSPSIAYRTQGSEWWFAGNLGGSYAAYFDNSNFNASSYRMGLSGGYKGAHLSVTGNVGMGHQEGANRYAGAYVEEDTFNAGINASYSISPKTSLRSSLTYSKREGGAFVSETEETRFDLSALWKATPLLRVGPGIGWSYSDGARQVDRSAVRPSLNASYQLAKKVSMTTSLGVEFVEYGGVGGSDTTFSGSLGLNYQANAIWGLNLQFYSGTQADGYTPGAYRETTSVRLGYHHKIRRAMFNAGVRWESSDLKRPAGGAILGSSQDYFGFDASLGIPVFSERAFGSLFYQWSDQDGVRSFQRNVVGVSLTSRF</sequence>
<keyword evidence="2" id="KW-1185">Reference proteome</keyword>